<keyword evidence="5" id="KW-0482">Metalloprotease</keyword>
<protein>
    <submittedName>
        <fullName evidence="7">M67 family metallopeptidase</fullName>
    </submittedName>
</protein>
<sequence length="158" mass="18151">MQVKSEHLEMIRAHAQECYPQECCGVLLGRVEGDEVFLVEVVRTENGWNEEMVERLEEMGMGGKTKMERYAIAPQTLLKLQKEARSRNLQMVGFYHSHPDHPAIPSECDRLLAWPDYNYIIVSAIQGRATVINNWVLDTDRQFQPGQLENILNTDPHG</sequence>
<keyword evidence="4" id="KW-0862">Zinc</keyword>
<name>A0ABT7BHW6_9CYAN</name>
<evidence type="ECO:0000313" key="7">
    <source>
        <dbReference type="EMBL" id="MDJ1178174.1"/>
    </source>
</evidence>
<evidence type="ECO:0000256" key="4">
    <source>
        <dbReference type="ARBA" id="ARBA00022833"/>
    </source>
</evidence>
<keyword evidence="3" id="KW-0378">Hydrolase</keyword>
<keyword evidence="8" id="KW-1185">Reference proteome</keyword>
<accession>A0ABT7BHW6</accession>
<evidence type="ECO:0000256" key="3">
    <source>
        <dbReference type="ARBA" id="ARBA00022801"/>
    </source>
</evidence>
<dbReference type="Pfam" id="PF14464">
    <property type="entry name" value="Prok-JAB"/>
    <property type="match status" value="1"/>
</dbReference>
<organism evidence="7 8">
    <name type="scientific">Roseofilum halophilum BLCC-M91</name>
    <dbReference type="NCBI Taxonomy" id="3022259"/>
    <lineage>
        <taxon>Bacteria</taxon>
        <taxon>Bacillati</taxon>
        <taxon>Cyanobacteriota</taxon>
        <taxon>Cyanophyceae</taxon>
        <taxon>Desertifilales</taxon>
        <taxon>Desertifilaceae</taxon>
        <taxon>Roseofilum</taxon>
        <taxon>Roseofilum halophilum</taxon>
    </lineage>
</organism>
<dbReference type="PANTHER" id="PTHR34858:SF1">
    <property type="entry name" value="CYSO-CYSTEINE PEPTIDASE"/>
    <property type="match status" value="1"/>
</dbReference>
<dbReference type="EMBL" id="JAQPOK010000036">
    <property type="protein sequence ID" value="MDJ1178174.1"/>
    <property type="molecule type" value="Genomic_DNA"/>
</dbReference>
<dbReference type="InterPro" id="IPR028090">
    <property type="entry name" value="JAB_dom_prok"/>
</dbReference>
<reference evidence="7 8" key="1">
    <citation type="submission" date="2023-01" db="EMBL/GenBank/DDBJ databases">
        <title>Novel diversity within Roseofilum (Cyanobacteria; Desertifilaceae) from marine benthic mats with descriptions of four novel species.</title>
        <authorList>
            <person name="Wang Y."/>
            <person name="Berthold D.E."/>
            <person name="Hu J."/>
            <person name="Lefler F.W."/>
            <person name="Laughinghouse H.D. IV."/>
        </authorList>
    </citation>
    <scope>NUCLEOTIDE SEQUENCE [LARGE SCALE GENOMIC DNA]</scope>
    <source>
        <strain evidence="7 8">BLCC-M91</strain>
    </source>
</reference>
<proteinExistence type="predicted"/>
<dbReference type="InterPro" id="IPR037518">
    <property type="entry name" value="MPN"/>
</dbReference>
<comment type="caution">
    <text evidence="7">The sequence shown here is derived from an EMBL/GenBank/DDBJ whole genome shotgun (WGS) entry which is preliminary data.</text>
</comment>
<evidence type="ECO:0000256" key="5">
    <source>
        <dbReference type="ARBA" id="ARBA00023049"/>
    </source>
</evidence>
<evidence type="ECO:0000256" key="2">
    <source>
        <dbReference type="ARBA" id="ARBA00022723"/>
    </source>
</evidence>
<dbReference type="Gene3D" id="3.40.140.10">
    <property type="entry name" value="Cytidine Deaminase, domain 2"/>
    <property type="match status" value="1"/>
</dbReference>
<dbReference type="Proteomes" id="UP001231370">
    <property type="component" value="Unassembled WGS sequence"/>
</dbReference>
<feature type="domain" description="MPN" evidence="6">
    <location>
        <begin position="1"/>
        <end position="148"/>
    </location>
</feature>
<keyword evidence="2" id="KW-0479">Metal-binding</keyword>
<dbReference type="PANTHER" id="PTHR34858">
    <property type="entry name" value="CYSO-CYSTEINE PEPTIDASE"/>
    <property type="match status" value="1"/>
</dbReference>
<dbReference type="InterPro" id="IPR051929">
    <property type="entry name" value="VirAsm_ModProt"/>
</dbReference>
<keyword evidence="1" id="KW-0645">Protease</keyword>
<gene>
    <name evidence="7" type="ORF">PJF56_04785</name>
</gene>
<dbReference type="RefSeq" id="WP_347179440.1">
    <property type="nucleotide sequence ID" value="NZ_JAQPOK010000036.1"/>
</dbReference>
<dbReference type="PROSITE" id="PS50249">
    <property type="entry name" value="MPN"/>
    <property type="match status" value="1"/>
</dbReference>
<dbReference type="CDD" id="cd08070">
    <property type="entry name" value="MPN_like"/>
    <property type="match status" value="1"/>
</dbReference>
<evidence type="ECO:0000313" key="8">
    <source>
        <dbReference type="Proteomes" id="UP001231370"/>
    </source>
</evidence>
<evidence type="ECO:0000259" key="6">
    <source>
        <dbReference type="PROSITE" id="PS50249"/>
    </source>
</evidence>
<dbReference type="SUPFAM" id="SSF102712">
    <property type="entry name" value="JAB1/MPN domain"/>
    <property type="match status" value="1"/>
</dbReference>
<evidence type="ECO:0000256" key="1">
    <source>
        <dbReference type="ARBA" id="ARBA00022670"/>
    </source>
</evidence>
<dbReference type="InterPro" id="IPR000555">
    <property type="entry name" value="JAMM/MPN+_dom"/>
</dbReference>
<dbReference type="SMART" id="SM00232">
    <property type="entry name" value="JAB_MPN"/>
    <property type="match status" value="1"/>
</dbReference>